<evidence type="ECO:0000259" key="4">
    <source>
        <dbReference type="PROSITE" id="PS50949"/>
    </source>
</evidence>
<dbReference type="Gene3D" id="1.10.10.10">
    <property type="entry name" value="Winged helix-like DNA-binding domain superfamily/Winged helix DNA-binding domain"/>
    <property type="match status" value="1"/>
</dbReference>
<dbReference type="SMART" id="SM00345">
    <property type="entry name" value="HTH_GNTR"/>
    <property type="match status" value="1"/>
</dbReference>
<comment type="caution">
    <text evidence="5">The sequence shown here is derived from an EMBL/GenBank/DDBJ whole genome shotgun (WGS) entry which is preliminary data.</text>
</comment>
<dbReference type="InterPro" id="IPR036390">
    <property type="entry name" value="WH_DNA-bd_sf"/>
</dbReference>
<feature type="domain" description="HTH gntR-type" evidence="4">
    <location>
        <begin position="4"/>
        <end position="71"/>
    </location>
</feature>
<dbReference type="SMART" id="SM00895">
    <property type="entry name" value="FCD"/>
    <property type="match status" value="1"/>
</dbReference>
<dbReference type="Pfam" id="PF00392">
    <property type="entry name" value="GntR"/>
    <property type="match status" value="1"/>
</dbReference>
<dbReference type="PANTHER" id="PTHR43537:SF24">
    <property type="entry name" value="GLUCONATE OPERON TRANSCRIPTIONAL REPRESSOR"/>
    <property type="match status" value="1"/>
</dbReference>
<protein>
    <submittedName>
        <fullName evidence="5">DNA-binding GntR family transcriptional regulator</fullName>
    </submittedName>
</protein>
<evidence type="ECO:0000256" key="1">
    <source>
        <dbReference type="ARBA" id="ARBA00023015"/>
    </source>
</evidence>
<evidence type="ECO:0000313" key="5">
    <source>
        <dbReference type="EMBL" id="TCO64294.1"/>
    </source>
</evidence>
<evidence type="ECO:0000256" key="3">
    <source>
        <dbReference type="ARBA" id="ARBA00023163"/>
    </source>
</evidence>
<keyword evidence="1" id="KW-0805">Transcription regulation</keyword>
<dbReference type="Gene3D" id="1.20.120.530">
    <property type="entry name" value="GntR ligand-binding domain-like"/>
    <property type="match status" value="1"/>
</dbReference>
<dbReference type="AlphaFoldDB" id="A0A4R2JWT0"/>
<dbReference type="GO" id="GO:0003677">
    <property type="term" value="F:DNA binding"/>
    <property type="evidence" value="ECO:0007669"/>
    <property type="project" value="UniProtKB-KW"/>
</dbReference>
<gene>
    <name evidence="5" type="ORF">EV192_10160</name>
</gene>
<keyword evidence="3" id="KW-0804">Transcription</keyword>
<dbReference type="PRINTS" id="PR00035">
    <property type="entry name" value="HTHGNTR"/>
</dbReference>
<dbReference type="InterPro" id="IPR011711">
    <property type="entry name" value="GntR_C"/>
</dbReference>
<dbReference type="Pfam" id="PF07729">
    <property type="entry name" value="FCD"/>
    <property type="match status" value="1"/>
</dbReference>
<dbReference type="Proteomes" id="UP000295680">
    <property type="component" value="Unassembled WGS sequence"/>
</dbReference>
<sequence>MIPPSGRDRAYTFVKKEILTDPARQGTFINEQVLADQIGVSRTPIREALLMLAAQDLVQLVPKRGAYIAPMTNRELRDLVGVRLMIEQHAAMHVSDFKNIAYEMQEALTAQDFKRRPAQAKEFIELDTRFHTALVRAAGNEMLTKMYEGLRDRQVTAGLVALSRSSRRQDEVLAEHSAIVAALIDANVPAALAAIEKHLSSTLRVQLTA</sequence>
<evidence type="ECO:0000256" key="2">
    <source>
        <dbReference type="ARBA" id="ARBA00023125"/>
    </source>
</evidence>
<accession>A0A4R2JWT0</accession>
<name>A0A4R2JWT0_9PSEU</name>
<reference evidence="5 6" key="1">
    <citation type="submission" date="2019-03" db="EMBL/GenBank/DDBJ databases">
        <title>Genomic Encyclopedia of Type Strains, Phase IV (KMG-IV): sequencing the most valuable type-strain genomes for metagenomic binning, comparative biology and taxonomic classification.</title>
        <authorList>
            <person name="Goeker M."/>
        </authorList>
    </citation>
    <scope>NUCLEOTIDE SEQUENCE [LARGE SCALE GENOMIC DNA]</scope>
    <source>
        <strain evidence="5 6">DSM 45934</strain>
    </source>
</reference>
<dbReference type="SUPFAM" id="SSF48008">
    <property type="entry name" value="GntR ligand-binding domain-like"/>
    <property type="match status" value="1"/>
</dbReference>
<dbReference type="RefSeq" id="WP_132109966.1">
    <property type="nucleotide sequence ID" value="NZ_SLWS01000001.1"/>
</dbReference>
<proteinExistence type="predicted"/>
<dbReference type="InterPro" id="IPR036388">
    <property type="entry name" value="WH-like_DNA-bd_sf"/>
</dbReference>
<dbReference type="OrthoDB" id="3186208at2"/>
<dbReference type="SUPFAM" id="SSF46785">
    <property type="entry name" value="Winged helix' DNA-binding domain"/>
    <property type="match status" value="1"/>
</dbReference>
<dbReference type="PANTHER" id="PTHR43537">
    <property type="entry name" value="TRANSCRIPTIONAL REGULATOR, GNTR FAMILY"/>
    <property type="match status" value="1"/>
</dbReference>
<dbReference type="GO" id="GO:0003700">
    <property type="term" value="F:DNA-binding transcription factor activity"/>
    <property type="evidence" value="ECO:0007669"/>
    <property type="project" value="InterPro"/>
</dbReference>
<keyword evidence="6" id="KW-1185">Reference proteome</keyword>
<organism evidence="5 6">
    <name type="scientific">Actinocrispum wychmicini</name>
    <dbReference type="NCBI Taxonomy" id="1213861"/>
    <lineage>
        <taxon>Bacteria</taxon>
        <taxon>Bacillati</taxon>
        <taxon>Actinomycetota</taxon>
        <taxon>Actinomycetes</taxon>
        <taxon>Pseudonocardiales</taxon>
        <taxon>Pseudonocardiaceae</taxon>
        <taxon>Actinocrispum</taxon>
    </lineage>
</organism>
<keyword evidence="2 5" id="KW-0238">DNA-binding</keyword>
<dbReference type="InterPro" id="IPR008920">
    <property type="entry name" value="TF_FadR/GntR_C"/>
</dbReference>
<dbReference type="PROSITE" id="PS50949">
    <property type="entry name" value="HTH_GNTR"/>
    <property type="match status" value="1"/>
</dbReference>
<dbReference type="EMBL" id="SLWS01000001">
    <property type="protein sequence ID" value="TCO64294.1"/>
    <property type="molecule type" value="Genomic_DNA"/>
</dbReference>
<dbReference type="InterPro" id="IPR000524">
    <property type="entry name" value="Tscrpt_reg_HTH_GntR"/>
</dbReference>
<evidence type="ECO:0000313" key="6">
    <source>
        <dbReference type="Proteomes" id="UP000295680"/>
    </source>
</evidence>